<dbReference type="Proteomes" id="UP000499080">
    <property type="component" value="Unassembled WGS sequence"/>
</dbReference>
<gene>
    <name evidence="1" type="ORF">AVEN_98063_1</name>
</gene>
<reference evidence="1 2" key="1">
    <citation type="journal article" date="2019" name="Sci. Rep.">
        <title>Orb-weaving spider Araneus ventricosus genome elucidates the spidroin gene catalogue.</title>
        <authorList>
            <person name="Kono N."/>
            <person name="Nakamura H."/>
            <person name="Ohtoshi R."/>
            <person name="Moran D.A.P."/>
            <person name="Shinohara A."/>
            <person name="Yoshida Y."/>
            <person name="Fujiwara M."/>
            <person name="Mori M."/>
            <person name="Tomita M."/>
            <person name="Arakawa K."/>
        </authorList>
    </citation>
    <scope>NUCLEOTIDE SEQUENCE [LARGE SCALE GENOMIC DNA]</scope>
</reference>
<organism evidence="1 2">
    <name type="scientific">Araneus ventricosus</name>
    <name type="common">Orbweaver spider</name>
    <name type="synonym">Epeira ventricosa</name>
    <dbReference type="NCBI Taxonomy" id="182803"/>
    <lineage>
        <taxon>Eukaryota</taxon>
        <taxon>Metazoa</taxon>
        <taxon>Ecdysozoa</taxon>
        <taxon>Arthropoda</taxon>
        <taxon>Chelicerata</taxon>
        <taxon>Arachnida</taxon>
        <taxon>Araneae</taxon>
        <taxon>Araneomorphae</taxon>
        <taxon>Entelegynae</taxon>
        <taxon>Araneoidea</taxon>
        <taxon>Araneidae</taxon>
        <taxon>Araneus</taxon>
    </lineage>
</organism>
<sequence length="127" mass="14202">MRKVLSREVINKSRAIALLNHIEAELLAQDLSNIKISKSGSDASTQVNLYNEQQISGSRLYSHVLSRTKFQASTLSNSTEIPAFAPIPRPPSLLLFPEQNSHKPTHISKLLNYSLPIRKAKIKNIKT</sequence>
<name>A0A4Y2QG59_ARAVE</name>
<dbReference type="EMBL" id="BGPR01138506">
    <property type="protein sequence ID" value="GBN62323.1"/>
    <property type="molecule type" value="Genomic_DNA"/>
</dbReference>
<protein>
    <submittedName>
        <fullName evidence="1">Uncharacterized protein</fullName>
    </submittedName>
</protein>
<proteinExistence type="predicted"/>
<comment type="caution">
    <text evidence="1">The sequence shown here is derived from an EMBL/GenBank/DDBJ whole genome shotgun (WGS) entry which is preliminary data.</text>
</comment>
<keyword evidence="2" id="KW-1185">Reference proteome</keyword>
<evidence type="ECO:0000313" key="2">
    <source>
        <dbReference type="Proteomes" id="UP000499080"/>
    </source>
</evidence>
<accession>A0A4Y2QG59</accession>
<dbReference type="AlphaFoldDB" id="A0A4Y2QG59"/>
<evidence type="ECO:0000313" key="1">
    <source>
        <dbReference type="EMBL" id="GBN62323.1"/>
    </source>
</evidence>